<feature type="domain" description="CheW-like" evidence="1">
    <location>
        <begin position="3"/>
        <end position="145"/>
    </location>
</feature>
<dbReference type="Pfam" id="PF01584">
    <property type="entry name" value="CheW"/>
    <property type="match status" value="2"/>
</dbReference>
<reference evidence="2 3" key="1">
    <citation type="journal article" date="2020" name="Microb. Ecol.">
        <title>Ecogenomics of the Marine Benthic Filamentous Cyanobacterium Adonisia.</title>
        <authorList>
            <person name="Walter J.M."/>
            <person name="Coutinho F.H."/>
            <person name="Leomil L."/>
            <person name="Hargreaves P.I."/>
            <person name="Campeao M.E."/>
            <person name="Vieira V.V."/>
            <person name="Silva B.S."/>
            <person name="Fistarol G.O."/>
            <person name="Salomon P.S."/>
            <person name="Sawabe T."/>
            <person name="Mino S."/>
            <person name="Hosokawa M."/>
            <person name="Miyashita H."/>
            <person name="Maruyama F."/>
            <person name="van Verk M.C."/>
            <person name="Dutilh B.E."/>
            <person name="Thompson C.C."/>
            <person name="Thompson F.L."/>
        </authorList>
    </citation>
    <scope>NUCLEOTIDE SEQUENCE [LARGE SCALE GENOMIC DNA]</scope>
    <source>
        <strain evidence="2 3">CCMR0081</strain>
    </source>
</reference>
<dbReference type="InterPro" id="IPR036061">
    <property type="entry name" value="CheW-like_dom_sf"/>
</dbReference>
<dbReference type="PANTHER" id="PTHR22617:SF23">
    <property type="entry name" value="CHEMOTAXIS PROTEIN CHEW"/>
    <property type="match status" value="1"/>
</dbReference>
<evidence type="ECO:0000313" key="2">
    <source>
        <dbReference type="EMBL" id="NEZ58628.1"/>
    </source>
</evidence>
<organism evidence="2 3">
    <name type="scientific">Adonisia turfae CCMR0081</name>
    <dbReference type="NCBI Taxonomy" id="2292702"/>
    <lineage>
        <taxon>Bacteria</taxon>
        <taxon>Bacillati</taxon>
        <taxon>Cyanobacteriota</taxon>
        <taxon>Adonisia</taxon>
        <taxon>Adonisia turfae</taxon>
    </lineage>
</organism>
<evidence type="ECO:0000259" key="1">
    <source>
        <dbReference type="PROSITE" id="PS50851"/>
    </source>
</evidence>
<dbReference type="SMART" id="SM00260">
    <property type="entry name" value="CheW"/>
    <property type="match status" value="2"/>
</dbReference>
<gene>
    <name evidence="2" type="ORF">DXZ20_23860</name>
</gene>
<protein>
    <submittedName>
        <fullName evidence="2">Chemotaxis protein CheW</fullName>
    </submittedName>
</protein>
<dbReference type="AlphaFoldDB" id="A0A6M0RQV0"/>
<dbReference type="GO" id="GO:0006935">
    <property type="term" value="P:chemotaxis"/>
    <property type="evidence" value="ECO:0007669"/>
    <property type="project" value="InterPro"/>
</dbReference>
<name>A0A6M0RQV0_9CYAN</name>
<dbReference type="InterPro" id="IPR002545">
    <property type="entry name" value="CheW-lke_dom"/>
</dbReference>
<dbReference type="Gene3D" id="2.40.50.180">
    <property type="entry name" value="CheA-289, Domain 4"/>
    <property type="match status" value="2"/>
</dbReference>
<accession>A0A6M0RQV0</accession>
<dbReference type="GO" id="GO:0007165">
    <property type="term" value="P:signal transduction"/>
    <property type="evidence" value="ECO:0007669"/>
    <property type="project" value="InterPro"/>
</dbReference>
<dbReference type="SUPFAM" id="SSF50341">
    <property type="entry name" value="CheW-like"/>
    <property type="match status" value="2"/>
</dbReference>
<keyword evidence="3" id="KW-1185">Reference proteome</keyword>
<dbReference type="PANTHER" id="PTHR22617">
    <property type="entry name" value="CHEMOTAXIS SENSOR HISTIDINE KINASE-RELATED"/>
    <property type="match status" value="1"/>
</dbReference>
<dbReference type="Gene3D" id="2.30.30.40">
    <property type="entry name" value="SH3 Domains"/>
    <property type="match status" value="2"/>
</dbReference>
<dbReference type="PROSITE" id="PS50851">
    <property type="entry name" value="CHEW"/>
    <property type="match status" value="2"/>
</dbReference>
<dbReference type="EMBL" id="QXHD01000004">
    <property type="protein sequence ID" value="NEZ58628.1"/>
    <property type="molecule type" value="Genomic_DNA"/>
</dbReference>
<dbReference type="InterPro" id="IPR039315">
    <property type="entry name" value="CheW"/>
</dbReference>
<comment type="caution">
    <text evidence="2">The sequence shown here is derived from an EMBL/GenBank/DDBJ whole genome shotgun (WGS) entry which is preliminary data.</text>
</comment>
<dbReference type="Proteomes" id="UP000481033">
    <property type="component" value="Unassembled WGS sequence"/>
</dbReference>
<evidence type="ECO:0000313" key="3">
    <source>
        <dbReference type="Proteomes" id="UP000481033"/>
    </source>
</evidence>
<feature type="domain" description="CheW-like" evidence="1">
    <location>
        <begin position="220"/>
        <end position="359"/>
    </location>
</feature>
<sequence length="365" mass="40423">MDNQSYLFFELDDLQYGIETSQVREILKLPELTPIADAPGDIIGILNFRGKILPIMHLAKRLGQGSPLCQLSDSIIVIEWQGLQVGMVVNQVYDVQSLSPSIIEAVPTYELREHAHTAFAAGIAKVNDSLITLLNPETLIRQTDAVETIALESKLDDVESDGTTAYPNEQVFEAQQMPIITNFFSLYCPNISSEERQIFRQRADALVHSLESSGADINKLLPLAVFRLEEEYFGLDLQRVREFINVRNVRAIPCCPPHIMGNINLRGEVMTLIDIRGALNISQAVDEVPKAVVIEVDDIAAGITVDQVLDVIYIPPSDIASMPAALPQHSQVFFQGATRYREKNLSILDLPKLFSDGGLIVDQAA</sequence>
<dbReference type="GO" id="GO:0005829">
    <property type="term" value="C:cytosol"/>
    <property type="evidence" value="ECO:0007669"/>
    <property type="project" value="TreeGrafter"/>
</dbReference>
<proteinExistence type="predicted"/>